<dbReference type="InterPro" id="IPR001930">
    <property type="entry name" value="Peptidase_M1"/>
</dbReference>
<evidence type="ECO:0000313" key="17">
    <source>
        <dbReference type="EMBL" id="QPZ38013.1"/>
    </source>
</evidence>
<evidence type="ECO:0000259" key="15">
    <source>
        <dbReference type="Pfam" id="PF11838"/>
    </source>
</evidence>
<keyword evidence="10" id="KW-0862">Zinc</keyword>
<evidence type="ECO:0000256" key="6">
    <source>
        <dbReference type="ARBA" id="ARBA00022438"/>
    </source>
</evidence>
<dbReference type="Pfam" id="PF11838">
    <property type="entry name" value="ERAP1_C"/>
    <property type="match status" value="1"/>
</dbReference>
<evidence type="ECO:0000256" key="5">
    <source>
        <dbReference type="ARBA" id="ARBA00015611"/>
    </source>
</evidence>
<proteinExistence type="inferred from homology"/>
<dbReference type="Proteomes" id="UP000662814">
    <property type="component" value="Chromosome"/>
</dbReference>
<dbReference type="InterPro" id="IPR027268">
    <property type="entry name" value="Peptidase_M4/M1_CTD_sf"/>
</dbReference>
<dbReference type="RefSeq" id="WP_166987706.1">
    <property type="nucleotide sequence ID" value="NZ_CP061169.1"/>
</dbReference>
<dbReference type="InterPro" id="IPR012778">
    <property type="entry name" value="Pept_M1_aminopeptidase"/>
</dbReference>
<evidence type="ECO:0000256" key="8">
    <source>
        <dbReference type="ARBA" id="ARBA00022723"/>
    </source>
</evidence>
<evidence type="ECO:0000256" key="1">
    <source>
        <dbReference type="ARBA" id="ARBA00000098"/>
    </source>
</evidence>
<evidence type="ECO:0000259" key="16">
    <source>
        <dbReference type="Pfam" id="PF17900"/>
    </source>
</evidence>
<dbReference type="InterPro" id="IPR014782">
    <property type="entry name" value="Peptidase_M1_dom"/>
</dbReference>
<dbReference type="InterPro" id="IPR042097">
    <property type="entry name" value="Aminopeptidase_N-like_N_sf"/>
</dbReference>
<name>A0ABX6YGY7_9MICO</name>
<gene>
    <name evidence="17" type="primary">pepN</name>
    <name evidence="17" type="ORF">HCR76_14605</name>
</gene>
<keyword evidence="11" id="KW-0482">Metalloprotease</keyword>
<dbReference type="CDD" id="cd09602">
    <property type="entry name" value="M1_APN"/>
    <property type="match status" value="1"/>
</dbReference>
<dbReference type="SUPFAM" id="SSF63737">
    <property type="entry name" value="Leukotriene A4 hydrolase N-terminal domain"/>
    <property type="match status" value="1"/>
</dbReference>
<dbReference type="Gene3D" id="1.10.390.10">
    <property type="entry name" value="Neutral Protease Domain 2"/>
    <property type="match status" value="1"/>
</dbReference>
<dbReference type="PANTHER" id="PTHR11533:SF174">
    <property type="entry name" value="PUROMYCIN-SENSITIVE AMINOPEPTIDASE-RELATED"/>
    <property type="match status" value="1"/>
</dbReference>
<evidence type="ECO:0000256" key="4">
    <source>
        <dbReference type="ARBA" id="ARBA00012564"/>
    </source>
</evidence>
<dbReference type="PRINTS" id="PR00756">
    <property type="entry name" value="ALADIPTASE"/>
</dbReference>
<comment type="similarity">
    <text evidence="3">Belongs to the peptidase M1 family.</text>
</comment>
<dbReference type="Pfam" id="PF17900">
    <property type="entry name" value="Peptidase_M1_N"/>
    <property type="match status" value="1"/>
</dbReference>
<dbReference type="InterPro" id="IPR050344">
    <property type="entry name" value="Peptidase_M1_aminopeptidases"/>
</dbReference>
<evidence type="ECO:0000313" key="18">
    <source>
        <dbReference type="Proteomes" id="UP000662814"/>
    </source>
</evidence>
<feature type="domain" description="ERAP1-like C-terminal" evidence="15">
    <location>
        <begin position="525"/>
        <end position="831"/>
    </location>
</feature>
<dbReference type="Pfam" id="PF01433">
    <property type="entry name" value="Peptidase_M1"/>
    <property type="match status" value="1"/>
</dbReference>
<dbReference type="InterPro" id="IPR024571">
    <property type="entry name" value="ERAP1-like_C_dom"/>
</dbReference>
<evidence type="ECO:0000256" key="3">
    <source>
        <dbReference type="ARBA" id="ARBA00010136"/>
    </source>
</evidence>
<comment type="catalytic activity">
    <reaction evidence="1">
        <text>Release of an N-terminal amino acid, Xaa-|-Yaa- from a peptide, amide or arylamide. Xaa is preferably Ala, but may be most amino acids including Pro (slow action). When a terminal hydrophobic residue is followed by a prolyl residue, the two may be released as an intact Xaa-Pro dipeptide.</text>
        <dbReference type="EC" id="3.4.11.2"/>
    </reaction>
</comment>
<feature type="domain" description="Aminopeptidase N-like N-terminal" evidence="16">
    <location>
        <begin position="98"/>
        <end position="197"/>
    </location>
</feature>
<accession>A0ABX6YGY7</accession>
<keyword evidence="9 17" id="KW-0378">Hydrolase</keyword>
<evidence type="ECO:0000256" key="12">
    <source>
        <dbReference type="ARBA" id="ARBA00029811"/>
    </source>
</evidence>
<evidence type="ECO:0000256" key="9">
    <source>
        <dbReference type="ARBA" id="ARBA00022801"/>
    </source>
</evidence>
<keyword evidence="6 17" id="KW-0031">Aminopeptidase</keyword>
<dbReference type="EMBL" id="CP061169">
    <property type="protein sequence ID" value="QPZ38013.1"/>
    <property type="molecule type" value="Genomic_DNA"/>
</dbReference>
<protein>
    <recommendedName>
        <fullName evidence="5">Aminopeptidase N</fullName>
        <ecNumber evidence="4">3.4.11.2</ecNumber>
    </recommendedName>
    <alternativeName>
        <fullName evidence="12">Alanine aminopeptidase</fullName>
    </alternativeName>
    <alternativeName>
        <fullName evidence="13">Lysyl aminopeptidase</fullName>
    </alternativeName>
</protein>
<dbReference type="InterPro" id="IPR045357">
    <property type="entry name" value="Aminopeptidase_N-like_N"/>
</dbReference>
<dbReference type="NCBIfam" id="TIGR02412">
    <property type="entry name" value="pepN_strep_liv"/>
    <property type="match status" value="1"/>
</dbReference>
<keyword evidence="7" id="KW-0645">Protease</keyword>
<dbReference type="Gene3D" id="2.60.40.1730">
    <property type="entry name" value="tricorn interacting facor f3 domain"/>
    <property type="match status" value="1"/>
</dbReference>
<dbReference type="SUPFAM" id="SSF55486">
    <property type="entry name" value="Metalloproteases ('zincins'), catalytic domain"/>
    <property type="match status" value="1"/>
</dbReference>
<comment type="cofactor">
    <cofactor evidence="2">
        <name>Zn(2+)</name>
        <dbReference type="ChEBI" id="CHEBI:29105"/>
    </cofactor>
</comment>
<dbReference type="GO" id="GO:0016285">
    <property type="term" value="F:alanyl aminopeptidase activity"/>
    <property type="evidence" value="ECO:0007669"/>
    <property type="project" value="UniProtKB-EC"/>
</dbReference>
<keyword evidence="8" id="KW-0479">Metal-binding</keyword>
<dbReference type="PANTHER" id="PTHR11533">
    <property type="entry name" value="PROTEASE M1 ZINC METALLOPROTEASE"/>
    <property type="match status" value="1"/>
</dbReference>
<evidence type="ECO:0000256" key="13">
    <source>
        <dbReference type="ARBA" id="ARBA00031533"/>
    </source>
</evidence>
<feature type="domain" description="Peptidase M1 membrane alanine aminopeptidase" evidence="14">
    <location>
        <begin position="239"/>
        <end position="452"/>
    </location>
</feature>
<evidence type="ECO:0000256" key="11">
    <source>
        <dbReference type="ARBA" id="ARBA00023049"/>
    </source>
</evidence>
<organism evidence="17 18">
    <name type="scientific">Paramicrobacterium chengjingii</name>
    <dbReference type="NCBI Taxonomy" id="2769067"/>
    <lineage>
        <taxon>Bacteria</taxon>
        <taxon>Bacillati</taxon>
        <taxon>Actinomycetota</taxon>
        <taxon>Actinomycetes</taxon>
        <taxon>Micrococcales</taxon>
        <taxon>Microbacteriaceae</taxon>
        <taxon>Paramicrobacterium</taxon>
    </lineage>
</organism>
<evidence type="ECO:0000256" key="7">
    <source>
        <dbReference type="ARBA" id="ARBA00022670"/>
    </source>
</evidence>
<dbReference type="EC" id="3.4.11.2" evidence="4"/>
<evidence type="ECO:0000256" key="10">
    <source>
        <dbReference type="ARBA" id="ARBA00022833"/>
    </source>
</evidence>
<evidence type="ECO:0000259" key="14">
    <source>
        <dbReference type="Pfam" id="PF01433"/>
    </source>
</evidence>
<reference evidence="17 18" key="1">
    <citation type="submission" date="2020-12" db="EMBL/GenBank/DDBJ databases">
        <title>Microbacterium sp. HY060.</title>
        <authorList>
            <person name="Zhou J."/>
        </authorList>
    </citation>
    <scope>NUCLEOTIDE SEQUENCE [LARGE SCALE GENOMIC DNA]</scope>
    <source>
        <strain evidence="17 18">HY60</strain>
    </source>
</reference>
<sequence>MSSNASANLSRSETADRSAALTLHSAHVELDLRRAQDAAATTFLTTTTLEFDADLSLADSTWIDFIGDKVEQVTLNGTSLPVRYDGARIQVAGLAASNSLTIVGNGVYSRSGEGLHRFVDPVDGETYLYTQYEPADSRRVMACFEQPDMKARFTFTVHAPDGWQVLSNQSAVARHHAADAASQTVEFAQTLPISSYITAVAAGPYHRVDAAWSRGDQSVELGVFCRASLAEHLDAVEIIEVTQQGLDFFTENFDYPYPWGKYDQIFVPEYNLGAMENPGLVTFTEAYVFRGASTDSQHEGRANTILHEMAHMWFGDLVTMRWWDDLWLKESFADYMGALAAAEATRFSDAWVTFANRRKAWAYAQDQLPTTHPVVADIVDLEAAKLNFDGITYAKGAAVLKQLVAFVGRDAFFEGARRYFTRHEFGNTTLDDLLVQLEETSGRDVRAWSKAWLETTGVATLAIETDAAGQRAITQTISGQQPRPHRLAAAVYDLVNNQLLLRGVHDIDIAGERTAVDLPEADLTLLNAGDLTYAKVRLDASSLAAVESSLDTLDDALARGIVWSSLWNAVRDGELPASRFLRIVRRFAPTESNVGLLTSVLANGAFALSHYVADACRAEERRSWLDTTWSGVFAAEPGSGHQLAWARALATAAAHDEGRADGIRAILDGTGDTPAGLSLDADLRWMLVAALAATGHATPEEIDDQLTRDATSSGVTAHIEALASRPVQGVRDAAWHSAWTDRSLTNDHLAATISGFGAAGRRDLIGRFDAEYFERIRETWQTRSIEIARKLVLGLFPASDSLDLVDAWLKENADAPGALVRLVTEQRDNLARDLRVRGGQ</sequence>
<keyword evidence="18" id="KW-1185">Reference proteome</keyword>
<evidence type="ECO:0000256" key="2">
    <source>
        <dbReference type="ARBA" id="ARBA00001947"/>
    </source>
</evidence>